<evidence type="ECO:0000313" key="2">
    <source>
        <dbReference type="EMBL" id="RCW44212.1"/>
    </source>
</evidence>
<keyword evidence="1" id="KW-0472">Membrane</keyword>
<keyword evidence="1" id="KW-1133">Transmembrane helix</keyword>
<dbReference type="AlphaFoldDB" id="A0A368VXD3"/>
<gene>
    <name evidence="2" type="ORF">DFP97_11276</name>
</gene>
<keyword evidence="1" id="KW-0812">Transmembrane</keyword>
<proteinExistence type="predicted"/>
<sequence length="66" mass="7709">MVVIKKVSFAIFTIVFWVMFIGSYFTTSEPPDESYTLTQQDYEEGYDYYINGIDPDIDQSQQYGGR</sequence>
<reference evidence="2 3" key="1">
    <citation type="submission" date="2018-07" db="EMBL/GenBank/DDBJ databases">
        <title>Genomic Encyclopedia of Type Strains, Phase III (KMG-III): the genomes of soil and plant-associated and newly described type strains.</title>
        <authorList>
            <person name="Whitman W."/>
        </authorList>
    </citation>
    <scope>NUCLEOTIDE SEQUENCE [LARGE SCALE GENOMIC DNA]</scope>
    <source>
        <strain evidence="2 3">CECT 7506</strain>
    </source>
</reference>
<dbReference type="RefSeq" id="WP_114381773.1">
    <property type="nucleotide sequence ID" value="NZ_QPJD01000012.1"/>
</dbReference>
<organism evidence="2 3">
    <name type="scientific">Paenibacillus prosopidis</name>
    <dbReference type="NCBI Taxonomy" id="630520"/>
    <lineage>
        <taxon>Bacteria</taxon>
        <taxon>Bacillati</taxon>
        <taxon>Bacillota</taxon>
        <taxon>Bacilli</taxon>
        <taxon>Bacillales</taxon>
        <taxon>Paenibacillaceae</taxon>
        <taxon>Paenibacillus</taxon>
    </lineage>
</organism>
<comment type="caution">
    <text evidence="2">The sequence shown here is derived from an EMBL/GenBank/DDBJ whole genome shotgun (WGS) entry which is preliminary data.</text>
</comment>
<protein>
    <submittedName>
        <fullName evidence="2">Uncharacterized protein</fullName>
    </submittedName>
</protein>
<dbReference type="Proteomes" id="UP000252415">
    <property type="component" value="Unassembled WGS sequence"/>
</dbReference>
<evidence type="ECO:0000313" key="3">
    <source>
        <dbReference type="Proteomes" id="UP000252415"/>
    </source>
</evidence>
<feature type="transmembrane region" description="Helical" evidence="1">
    <location>
        <begin position="7"/>
        <end position="25"/>
    </location>
</feature>
<keyword evidence="3" id="KW-1185">Reference proteome</keyword>
<accession>A0A368VXD3</accession>
<name>A0A368VXD3_9BACL</name>
<dbReference type="EMBL" id="QPJD01000012">
    <property type="protein sequence ID" value="RCW44212.1"/>
    <property type="molecule type" value="Genomic_DNA"/>
</dbReference>
<evidence type="ECO:0000256" key="1">
    <source>
        <dbReference type="SAM" id="Phobius"/>
    </source>
</evidence>